<evidence type="ECO:0000256" key="6">
    <source>
        <dbReference type="ARBA" id="ARBA00022806"/>
    </source>
</evidence>
<dbReference type="EMBL" id="CP001841">
    <property type="protein sequence ID" value="AEF81752.1"/>
    <property type="molecule type" value="Genomic_DNA"/>
</dbReference>
<dbReference type="PROSITE" id="PS51192">
    <property type="entry name" value="HELICASE_ATP_BIND_1"/>
    <property type="match status" value="1"/>
</dbReference>
<dbReference type="GO" id="GO:0005524">
    <property type="term" value="F:ATP binding"/>
    <property type="evidence" value="ECO:0007669"/>
    <property type="project" value="UniProtKB-UniRule"/>
</dbReference>
<dbReference type="InterPro" id="IPR011545">
    <property type="entry name" value="DEAD/DEAH_box_helicase_dom"/>
</dbReference>
<feature type="binding site" evidence="12">
    <location>
        <position position="398"/>
    </location>
    <ligand>
        <name>Zn(2+)</name>
        <dbReference type="ChEBI" id="CHEBI:29105"/>
        <label>2</label>
    </ligand>
</feature>
<dbReference type="eggNOG" id="COG1198">
    <property type="taxonomic scope" value="Bacteria"/>
</dbReference>
<keyword evidence="1 12" id="KW-0639">Primosome</keyword>
<dbReference type="HAMAP" id="MF_00983">
    <property type="entry name" value="PriA"/>
    <property type="match status" value="1"/>
</dbReference>
<reference evidence="15" key="1">
    <citation type="submission" date="2009-12" db="EMBL/GenBank/DDBJ databases">
        <title>Complete sequence of Treponema azotonutricium strain ZAS-9.</title>
        <authorList>
            <person name="Tetu S.G."/>
            <person name="Matson E."/>
            <person name="Ren Q."/>
            <person name="Seshadri R."/>
            <person name="Elbourne L."/>
            <person name="Hassan K.A."/>
            <person name="Durkin A."/>
            <person name="Radune D."/>
            <person name="Mohamoud Y."/>
            <person name="Shay R."/>
            <person name="Jin S."/>
            <person name="Zhang X."/>
            <person name="Lucey K."/>
            <person name="Ballor N.R."/>
            <person name="Ottesen E."/>
            <person name="Rosenthal R."/>
            <person name="Allen A."/>
            <person name="Leadbetter J.R."/>
            <person name="Paulsen I.T."/>
        </authorList>
    </citation>
    <scope>NUCLEOTIDE SEQUENCE [LARGE SCALE GENOMIC DNA]</scope>
    <source>
        <strain evidence="15">ATCC BAA-888 / DSM 13862 / ZAS-9</strain>
    </source>
</reference>
<dbReference type="GO" id="GO:0003677">
    <property type="term" value="F:DNA binding"/>
    <property type="evidence" value="ECO:0007669"/>
    <property type="project" value="UniProtKB-UniRule"/>
</dbReference>
<keyword evidence="8 12" id="KW-0067">ATP-binding</keyword>
<evidence type="ECO:0000256" key="3">
    <source>
        <dbReference type="ARBA" id="ARBA00022723"/>
    </source>
</evidence>
<keyword evidence="2 12" id="KW-0235">DNA replication</keyword>
<keyword evidence="10 12" id="KW-0413">Isomerase</keyword>
<comment type="subunit">
    <text evidence="12">Component of the replication restart primosome.</text>
</comment>
<dbReference type="GO" id="GO:0008270">
    <property type="term" value="F:zinc ion binding"/>
    <property type="evidence" value="ECO:0007669"/>
    <property type="project" value="UniProtKB-UniRule"/>
</dbReference>
<evidence type="ECO:0000256" key="4">
    <source>
        <dbReference type="ARBA" id="ARBA00022741"/>
    </source>
</evidence>
<dbReference type="InParanoid" id="F5YA79"/>
<dbReference type="GO" id="GO:0006269">
    <property type="term" value="P:DNA replication, synthesis of primer"/>
    <property type="evidence" value="ECO:0007669"/>
    <property type="project" value="UniProtKB-KW"/>
</dbReference>
<dbReference type="KEGG" id="taz:TREAZ_0754"/>
<feature type="binding site" evidence="12">
    <location>
        <position position="411"/>
    </location>
    <ligand>
        <name>Zn(2+)</name>
        <dbReference type="ChEBI" id="CHEBI:29105"/>
        <label>1</label>
    </ligand>
</feature>
<dbReference type="PANTHER" id="PTHR30580:SF0">
    <property type="entry name" value="PRIMOSOMAL PROTEIN N"/>
    <property type="match status" value="1"/>
</dbReference>
<dbReference type="InterPro" id="IPR041236">
    <property type="entry name" value="PriA_C"/>
</dbReference>
<dbReference type="FunFam" id="3.40.50.300:FF:000489">
    <property type="entry name" value="Primosome assembly protein PriA"/>
    <property type="match status" value="1"/>
</dbReference>
<evidence type="ECO:0000256" key="1">
    <source>
        <dbReference type="ARBA" id="ARBA00022515"/>
    </source>
</evidence>
<feature type="binding site" evidence="12">
    <location>
        <position position="401"/>
    </location>
    <ligand>
        <name>Zn(2+)</name>
        <dbReference type="ChEBI" id="CHEBI:29105"/>
        <label>2</label>
    </ligand>
</feature>
<proteinExistence type="inferred from homology"/>
<dbReference type="Pfam" id="PF00270">
    <property type="entry name" value="DEAD"/>
    <property type="match status" value="1"/>
</dbReference>
<keyword evidence="3 12" id="KW-0479">Metal-binding</keyword>
<feature type="binding site" evidence="12">
    <location>
        <position position="380"/>
    </location>
    <ligand>
        <name>Zn(2+)</name>
        <dbReference type="ChEBI" id="CHEBI:29105"/>
        <label>2</label>
    </ligand>
</feature>
<dbReference type="InterPro" id="IPR040498">
    <property type="entry name" value="PriA_CRR"/>
</dbReference>
<dbReference type="PANTHER" id="PTHR30580">
    <property type="entry name" value="PRIMOSOMAL PROTEIN N"/>
    <property type="match status" value="1"/>
</dbReference>
<dbReference type="Gene3D" id="3.40.50.300">
    <property type="entry name" value="P-loop containing nucleotide triphosphate hydrolases"/>
    <property type="match status" value="2"/>
</dbReference>
<reference evidence="14 15" key="2">
    <citation type="journal article" date="2011" name="ISME J.">
        <title>RNA-seq reveals cooperative metabolic interactions between two termite-gut spirochete species in co-culture.</title>
        <authorList>
            <person name="Rosenthal A.Z."/>
            <person name="Matson E.G."/>
            <person name="Eldar A."/>
            <person name="Leadbetter J.R."/>
        </authorList>
    </citation>
    <scope>NUCLEOTIDE SEQUENCE [LARGE SCALE GENOMIC DNA]</scope>
    <source>
        <strain evidence="15">ATCC BAA-888 / DSM 13862 / ZAS-9</strain>
    </source>
</reference>
<keyword evidence="6 12" id="KW-0347">Helicase</keyword>
<comment type="catalytic activity">
    <reaction evidence="11 12">
        <text>ATP + H2O = ADP + phosphate + H(+)</text>
        <dbReference type="Rhea" id="RHEA:13065"/>
        <dbReference type="ChEBI" id="CHEBI:15377"/>
        <dbReference type="ChEBI" id="CHEBI:15378"/>
        <dbReference type="ChEBI" id="CHEBI:30616"/>
        <dbReference type="ChEBI" id="CHEBI:43474"/>
        <dbReference type="ChEBI" id="CHEBI:456216"/>
        <dbReference type="EC" id="5.6.2.4"/>
    </reaction>
</comment>
<evidence type="ECO:0000259" key="13">
    <source>
        <dbReference type="PROSITE" id="PS51192"/>
    </source>
</evidence>
<dbReference type="RefSeq" id="WP_015711213.1">
    <property type="nucleotide sequence ID" value="NC_015577.1"/>
</dbReference>
<evidence type="ECO:0000313" key="14">
    <source>
        <dbReference type="EMBL" id="AEF81752.1"/>
    </source>
</evidence>
<keyword evidence="5 12" id="KW-0378">Hydrolase</keyword>
<dbReference type="InterPro" id="IPR041222">
    <property type="entry name" value="PriA_3primeBD"/>
</dbReference>
<dbReference type="AlphaFoldDB" id="F5YA79"/>
<keyword evidence="15" id="KW-1185">Reference proteome</keyword>
<keyword evidence="9 12" id="KW-0238">DNA-binding</keyword>
<dbReference type="FunCoup" id="F5YA79">
    <property type="interactions" value="391"/>
</dbReference>
<dbReference type="InterPro" id="IPR014001">
    <property type="entry name" value="Helicase_ATP-bd"/>
</dbReference>
<evidence type="ECO:0000256" key="7">
    <source>
        <dbReference type="ARBA" id="ARBA00022833"/>
    </source>
</evidence>
<accession>F5YA79</accession>
<feature type="binding site" evidence="12">
    <location>
        <position position="414"/>
    </location>
    <ligand>
        <name>Zn(2+)</name>
        <dbReference type="ChEBI" id="CHEBI:29105"/>
        <label>1</label>
    </ligand>
</feature>
<evidence type="ECO:0000256" key="11">
    <source>
        <dbReference type="ARBA" id="ARBA00048988"/>
    </source>
</evidence>
<evidence type="ECO:0000256" key="10">
    <source>
        <dbReference type="ARBA" id="ARBA00023235"/>
    </source>
</evidence>
<protein>
    <recommendedName>
        <fullName evidence="12">Replication restart protein PriA</fullName>
    </recommendedName>
    <alternativeName>
        <fullName evidence="12">ATP-dependent DNA helicase PriA</fullName>
        <ecNumber evidence="12">5.6.2.4</ecNumber>
    </alternativeName>
    <alternativeName>
        <fullName evidence="12">DNA 3'-5' helicase PriA</fullName>
    </alternativeName>
</protein>
<dbReference type="InterPro" id="IPR027417">
    <property type="entry name" value="P-loop_NTPase"/>
</dbReference>
<dbReference type="CDD" id="cd17929">
    <property type="entry name" value="DEXHc_priA"/>
    <property type="match status" value="1"/>
</dbReference>
<comment type="function">
    <text evidence="12">Initiates the restart of stalled replication forks, which reloads the replicative helicase on sites other than the origin of replication. Recognizes and binds to abandoned replication forks and remodels them to uncover a helicase loading site. Promotes assembly of the primosome at these replication forks.</text>
</comment>
<dbReference type="Pfam" id="PF18074">
    <property type="entry name" value="PriA_C"/>
    <property type="match status" value="1"/>
</dbReference>
<dbReference type="CDD" id="cd18804">
    <property type="entry name" value="SF2_C_priA"/>
    <property type="match status" value="1"/>
</dbReference>
<evidence type="ECO:0000256" key="8">
    <source>
        <dbReference type="ARBA" id="ARBA00022840"/>
    </source>
</evidence>
<dbReference type="GO" id="GO:0043138">
    <property type="term" value="F:3'-5' DNA helicase activity"/>
    <property type="evidence" value="ECO:0007669"/>
    <property type="project" value="UniProtKB-EC"/>
</dbReference>
<dbReference type="HOGENOM" id="CLU_013353_3_0_12"/>
<dbReference type="STRING" id="545695.TREAZ_0754"/>
<evidence type="ECO:0000256" key="2">
    <source>
        <dbReference type="ARBA" id="ARBA00022705"/>
    </source>
</evidence>
<dbReference type="Pfam" id="PF17764">
    <property type="entry name" value="PriA_3primeBD"/>
    <property type="match status" value="1"/>
</dbReference>
<dbReference type="InterPro" id="IPR001650">
    <property type="entry name" value="Helicase_C-like"/>
</dbReference>
<dbReference type="GO" id="GO:0006270">
    <property type="term" value="P:DNA replication initiation"/>
    <property type="evidence" value="ECO:0007669"/>
    <property type="project" value="TreeGrafter"/>
</dbReference>
<dbReference type="InterPro" id="IPR005259">
    <property type="entry name" value="PriA"/>
</dbReference>
<dbReference type="GO" id="GO:1990077">
    <property type="term" value="C:primosome complex"/>
    <property type="evidence" value="ECO:0007669"/>
    <property type="project" value="UniProtKB-UniRule"/>
</dbReference>
<evidence type="ECO:0000256" key="12">
    <source>
        <dbReference type="HAMAP-Rule" id="MF_00983"/>
    </source>
</evidence>
<dbReference type="SMART" id="SM00487">
    <property type="entry name" value="DEXDc"/>
    <property type="match status" value="1"/>
</dbReference>
<comment type="cofactor">
    <cofactor evidence="12">
        <name>Zn(2+)</name>
        <dbReference type="ChEBI" id="CHEBI:29105"/>
    </cofactor>
    <text evidence="12">Binds 2 zinc ions per subunit.</text>
</comment>
<feature type="binding site" evidence="12">
    <location>
        <position position="371"/>
    </location>
    <ligand>
        <name>Zn(2+)</name>
        <dbReference type="ChEBI" id="CHEBI:29105"/>
        <label>1</label>
    </ligand>
</feature>
<dbReference type="GO" id="GO:0006302">
    <property type="term" value="P:double-strand break repair"/>
    <property type="evidence" value="ECO:0007669"/>
    <property type="project" value="InterPro"/>
</dbReference>
<comment type="similarity">
    <text evidence="12">Belongs to the helicase family. PriA subfamily.</text>
</comment>
<dbReference type="SUPFAM" id="SSF52540">
    <property type="entry name" value="P-loop containing nucleoside triphosphate hydrolases"/>
    <property type="match status" value="1"/>
</dbReference>
<keyword evidence="4 12" id="KW-0547">Nucleotide-binding</keyword>
<keyword evidence="7 12" id="KW-0862">Zinc</keyword>
<feature type="binding site" evidence="12">
    <location>
        <position position="383"/>
    </location>
    <ligand>
        <name>Zn(2+)</name>
        <dbReference type="ChEBI" id="CHEBI:29105"/>
        <label>2</label>
    </ligand>
</feature>
<gene>
    <name evidence="12 14" type="primary">priA</name>
    <name evidence="14" type="ordered locus">TREAZ_0754</name>
</gene>
<dbReference type="Pfam" id="PF00271">
    <property type="entry name" value="Helicase_C"/>
    <property type="match status" value="1"/>
</dbReference>
<name>F5YA79_LEAAZ</name>
<dbReference type="NCBIfam" id="TIGR00595">
    <property type="entry name" value="priA"/>
    <property type="match status" value="1"/>
</dbReference>
<feature type="domain" description="Helicase ATP-binding" evidence="13">
    <location>
        <begin position="148"/>
        <end position="314"/>
    </location>
</feature>
<dbReference type="GO" id="GO:0006310">
    <property type="term" value="P:DNA recombination"/>
    <property type="evidence" value="ECO:0007669"/>
    <property type="project" value="InterPro"/>
</dbReference>
<dbReference type="Proteomes" id="UP000009222">
    <property type="component" value="Chromosome"/>
</dbReference>
<evidence type="ECO:0000256" key="9">
    <source>
        <dbReference type="ARBA" id="ARBA00023125"/>
    </source>
</evidence>
<dbReference type="GO" id="GO:0016887">
    <property type="term" value="F:ATP hydrolysis activity"/>
    <property type="evidence" value="ECO:0007669"/>
    <property type="project" value="RHEA"/>
</dbReference>
<dbReference type="InterPro" id="IPR042115">
    <property type="entry name" value="PriA_3primeBD_sf"/>
</dbReference>
<organism evidence="14 15">
    <name type="scientific">Leadbettera azotonutricia (strain ATCC BAA-888 / DSM 13862 / ZAS-9)</name>
    <name type="common">Treponema azotonutricium</name>
    <dbReference type="NCBI Taxonomy" id="545695"/>
    <lineage>
        <taxon>Bacteria</taxon>
        <taxon>Pseudomonadati</taxon>
        <taxon>Spirochaetota</taxon>
        <taxon>Spirochaetia</taxon>
        <taxon>Spirochaetales</taxon>
        <taxon>Breznakiellaceae</taxon>
        <taxon>Leadbettera</taxon>
    </lineage>
</organism>
<dbReference type="SMART" id="SM00490">
    <property type="entry name" value="HELICc"/>
    <property type="match status" value="1"/>
</dbReference>
<evidence type="ECO:0000256" key="5">
    <source>
        <dbReference type="ARBA" id="ARBA00022801"/>
    </source>
</evidence>
<dbReference type="Pfam" id="PF18319">
    <property type="entry name" value="Zn_ribbon_PriA"/>
    <property type="match status" value="1"/>
</dbReference>
<dbReference type="Gene3D" id="3.40.1440.60">
    <property type="entry name" value="PriA, 3(prime) DNA-binding domain"/>
    <property type="match status" value="1"/>
</dbReference>
<feature type="binding site" evidence="12">
    <location>
        <position position="374"/>
    </location>
    <ligand>
        <name>Zn(2+)</name>
        <dbReference type="ChEBI" id="CHEBI:29105"/>
        <label>1</label>
    </ligand>
</feature>
<evidence type="ECO:0000313" key="15">
    <source>
        <dbReference type="Proteomes" id="UP000009222"/>
    </source>
</evidence>
<comment type="catalytic activity">
    <reaction evidence="12">
        <text>Couples ATP hydrolysis with the unwinding of duplex DNA by translocating in the 3'-5' direction.</text>
        <dbReference type="EC" id="5.6.2.4"/>
    </reaction>
</comment>
<dbReference type="EC" id="5.6.2.4" evidence="12"/>
<sequence>MASPEKMYLDLVFDIPSNQVFTYRLDGEDAKTTEQAAPGKRAMVPFGRRDTLGYIIGSRNTMPEGMSESSLKAIRRVVDAEPIFDDRDLELAKWIAGYYFCGTGQALSAMIPSGKRTGDYPTIAGSEEITETALDLSGEQQNALDVIIAPGDEAPLFYLYGITGSGKTEVFLRAAEYMMKQGKSVIYLVPEISLTHQTADAIGKRFGTAAATIHSGMTPSNRLTEWMRIRSGEARIVVGPRSAVFAPVKDLGLIIIDEEQDGSYKSGNTPRYHARQVAMKRCATESARLVMGSATPSAEAWKLMGDGAIKRLNLTRRLSGGSTPEIIPVSLEKTNGCLTDELKEEIFKTARMKRQTILFLNRRGFAYFYHCKSCGYELTCKHCSVSLTWHKSRGRAVCHYCGYSVTPPNACPQCGSLEAGFTGFGTEMIEEEVKRTFPDLRIARADADTTVKKGSLKDTLDRFRAGEIDILLGTQMVAKGLNFPGVRLVGVVLADTGLHLPDFRAAERTFSLVVQVAGRSGRYFPDGKVIVQTLRPQDPAIVKSCALDVDGFFEAELQQREMLAFPPYTRLIRFTLRSKEAERADKAAARLASIALPLLPKGADALGPAECPLGIISGNHRRQLILRGKSMGSLHAAAGTILSRYEKGKDAKVYLETDVDPVSLL</sequence>